<evidence type="ECO:0000256" key="5">
    <source>
        <dbReference type="ARBA" id="ARBA00022840"/>
    </source>
</evidence>
<dbReference type="GO" id="GO:0005524">
    <property type="term" value="F:ATP binding"/>
    <property type="evidence" value="ECO:0007669"/>
    <property type="project" value="UniProtKB-KW"/>
</dbReference>
<dbReference type="InterPro" id="IPR017932">
    <property type="entry name" value="GATase_2_dom"/>
</dbReference>
<dbReference type="EC" id="6.3.5.4" evidence="3"/>
<keyword evidence="8" id="KW-0028">Amino-acid biosynthesis</keyword>
<dbReference type="GO" id="GO:0006529">
    <property type="term" value="P:asparagine biosynthetic process"/>
    <property type="evidence" value="ECO:0007669"/>
    <property type="project" value="UniProtKB-KW"/>
</dbReference>
<dbReference type="GO" id="GO:0004066">
    <property type="term" value="F:asparagine synthase (glutamine-hydrolyzing) activity"/>
    <property type="evidence" value="ECO:0007669"/>
    <property type="project" value="UniProtKB-EC"/>
</dbReference>
<dbReference type="SUPFAM" id="SSF52402">
    <property type="entry name" value="Adenine nucleotide alpha hydrolases-like"/>
    <property type="match status" value="1"/>
</dbReference>
<dbReference type="PROSITE" id="PS51278">
    <property type="entry name" value="GATASE_TYPE_2"/>
    <property type="match status" value="1"/>
</dbReference>
<dbReference type="STRING" id="1249627.D779_4240"/>
<dbReference type="InterPro" id="IPR051786">
    <property type="entry name" value="ASN_synthetase/amidase"/>
</dbReference>
<evidence type="ECO:0000256" key="8">
    <source>
        <dbReference type="PIRSR" id="PIRSR001589-1"/>
    </source>
</evidence>
<evidence type="ECO:0000259" key="10">
    <source>
        <dbReference type="PROSITE" id="PS51278"/>
    </source>
</evidence>
<comment type="catalytic activity">
    <reaction evidence="7">
        <text>L-aspartate + L-glutamine + ATP + H2O = L-asparagine + L-glutamate + AMP + diphosphate + H(+)</text>
        <dbReference type="Rhea" id="RHEA:12228"/>
        <dbReference type="ChEBI" id="CHEBI:15377"/>
        <dbReference type="ChEBI" id="CHEBI:15378"/>
        <dbReference type="ChEBI" id="CHEBI:29985"/>
        <dbReference type="ChEBI" id="CHEBI:29991"/>
        <dbReference type="ChEBI" id="CHEBI:30616"/>
        <dbReference type="ChEBI" id="CHEBI:33019"/>
        <dbReference type="ChEBI" id="CHEBI:58048"/>
        <dbReference type="ChEBI" id="CHEBI:58359"/>
        <dbReference type="ChEBI" id="CHEBI:456215"/>
        <dbReference type="EC" id="6.3.5.4"/>
    </reaction>
</comment>
<dbReference type="GO" id="GO:0005829">
    <property type="term" value="C:cytosol"/>
    <property type="evidence" value="ECO:0007669"/>
    <property type="project" value="TreeGrafter"/>
</dbReference>
<dbReference type="OrthoDB" id="9763290at2"/>
<evidence type="ECO:0000256" key="1">
    <source>
        <dbReference type="ARBA" id="ARBA00005187"/>
    </source>
</evidence>
<evidence type="ECO:0000256" key="2">
    <source>
        <dbReference type="ARBA" id="ARBA00005752"/>
    </source>
</evidence>
<dbReference type="Gene3D" id="3.40.50.620">
    <property type="entry name" value="HUPs"/>
    <property type="match status" value="2"/>
</dbReference>
<dbReference type="PANTHER" id="PTHR43284">
    <property type="entry name" value="ASPARAGINE SYNTHETASE (GLUTAMINE-HYDROLYZING)"/>
    <property type="match status" value="1"/>
</dbReference>
<dbReference type="Pfam" id="PF00733">
    <property type="entry name" value="Asn_synthase"/>
    <property type="match status" value="1"/>
</dbReference>
<dbReference type="PANTHER" id="PTHR43284:SF1">
    <property type="entry name" value="ASPARAGINE SYNTHETASE"/>
    <property type="match status" value="1"/>
</dbReference>
<dbReference type="InterPro" id="IPR029055">
    <property type="entry name" value="Ntn_hydrolases_N"/>
</dbReference>
<reference evidence="11 12" key="1">
    <citation type="submission" date="2012-11" db="EMBL/GenBank/DDBJ databases">
        <title>Genome assembly of Thiorhodococcus sp. AK35.</title>
        <authorList>
            <person name="Nupur N."/>
            <person name="Khatri I."/>
            <person name="Subramanian S."/>
            <person name="Pinnaka A."/>
        </authorList>
    </citation>
    <scope>NUCLEOTIDE SEQUENCE [LARGE SCALE GENOMIC DNA]</scope>
    <source>
        <strain evidence="11 12">AK35</strain>
    </source>
</reference>
<dbReference type="Proteomes" id="UP000019460">
    <property type="component" value="Unassembled WGS sequence"/>
</dbReference>
<dbReference type="InterPro" id="IPR006426">
    <property type="entry name" value="Asn_synth_AEB"/>
</dbReference>
<name>W9VMN8_9GAMM</name>
<dbReference type="InterPro" id="IPR001962">
    <property type="entry name" value="Asn_synthase"/>
</dbReference>
<dbReference type="CDD" id="cd00712">
    <property type="entry name" value="AsnB"/>
    <property type="match status" value="1"/>
</dbReference>
<proteinExistence type="inferred from homology"/>
<dbReference type="InterPro" id="IPR014729">
    <property type="entry name" value="Rossmann-like_a/b/a_fold"/>
</dbReference>
<evidence type="ECO:0000313" key="12">
    <source>
        <dbReference type="Proteomes" id="UP000019460"/>
    </source>
</evidence>
<keyword evidence="12" id="KW-1185">Reference proteome</keyword>
<organism evidence="11 12">
    <name type="scientific">Imhoffiella purpurea</name>
    <dbReference type="NCBI Taxonomy" id="1249627"/>
    <lineage>
        <taxon>Bacteria</taxon>
        <taxon>Pseudomonadati</taxon>
        <taxon>Pseudomonadota</taxon>
        <taxon>Gammaproteobacteria</taxon>
        <taxon>Chromatiales</taxon>
        <taxon>Chromatiaceae</taxon>
        <taxon>Imhoffiella</taxon>
    </lineage>
</organism>
<evidence type="ECO:0000256" key="3">
    <source>
        <dbReference type="ARBA" id="ARBA00012737"/>
    </source>
</evidence>
<evidence type="ECO:0000313" key="11">
    <source>
        <dbReference type="EMBL" id="EXJ11775.1"/>
    </source>
</evidence>
<feature type="binding site" evidence="9">
    <location>
        <position position="98"/>
    </location>
    <ligand>
        <name>L-glutamine</name>
        <dbReference type="ChEBI" id="CHEBI:58359"/>
    </ligand>
</feature>
<dbReference type="EMBL" id="AONC01000097">
    <property type="protein sequence ID" value="EXJ11775.1"/>
    <property type="molecule type" value="Genomic_DNA"/>
</dbReference>
<dbReference type="AlphaFoldDB" id="W9VMN8"/>
<keyword evidence="5 9" id="KW-0067">ATP-binding</keyword>
<keyword evidence="4 9" id="KW-0547">Nucleotide-binding</keyword>
<feature type="domain" description="Glutamine amidotransferase type-2" evidence="10">
    <location>
        <begin position="2"/>
        <end position="211"/>
    </location>
</feature>
<comment type="caution">
    <text evidence="11">The sequence shown here is derived from an EMBL/GenBank/DDBJ whole genome shotgun (WGS) entry which is preliminary data.</text>
</comment>
<dbReference type="Gene3D" id="3.60.20.10">
    <property type="entry name" value="Glutamine Phosphoribosylpyrophosphate, subunit 1, domain 1"/>
    <property type="match status" value="1"/>
</dbReference>
<keyword evidence="6 8" id="KW-0315">Glutamine amidotransferase</keyword>
<dbReference type="InterPro" id="IPR033738">
    <property type="entry name" value="AsnB_N"/>
</dbReference>
<evidence type="ECO:0000256" key="6">
    <source>
        <dbReference type="ARBA" id="ARBA00022962"/>
    </source>
</evidence>
<keyword evidence="8" id="KW-0061">Asparagine biosynthesis</keyword>
<dbReference type="PATRIC" id="fig|1249627.3.peg.4171"/>
<accession>W9VMN8</accession>
<dbReference type="eggNOG" id="COG0367">
    <property type="taxonomic scope" value="Bacteria"/>
</dbReference>
<dbReference type="Pfam" id="PF13537">
    <property type="entry name" value="GATase_7"/>
    <property type="match status" value="1"/>
</dbReference>
<dbReference type="SUPFAM" id="SSF56235">
    <property type="entry name" value="N-terminal nucleophile aminohydrolases (Ntn hydrolases)"/>
    <property type="match status" value="1"/>
</dbReference>
<dbReference type="PIRSF" id="PIRSF001589">
    <property type="entry name" value="Asn_synthetase_glu-h"/>
    <property type="match status" value="1"/>
</dbReference>
<sequence length="637" mass="71207">MCGIVGFCGEFDPGSLRAGLGRISHRGPDDSGVFIDSPAGVGLGHVRLSILDPSPLGHQPMLSEDGKVVLVFNGEIYNFRELRSELKGSGYRFRGSSDTEVLLNLYLNEGAAMLPRLNGIFTFAIWDARIRSLLVARDGLGVKPLYYAATSCGFGFSSEIKGLLAMMQDVGPIDELALHRYLSFLWCPGDGTPLKSVRKLLPGEAMLVSSGQVMRRWTWYRLPVSRGHIEYLGMSDSLDRLVSCLRQAVQRQLVADVPVGAFLSGGLDSSAIVALARETNPNIHCFTIDPVGDQEEGITDDLPYARKVANHLGVPLDIVRIEPGRMADDLTQMVLQLDEPLADPAPLNVLYIAELARERGVKVLLSGAGGDDLFSGYRRHRAVHLDAYWQWLPRGFRSLLERWTSGLDQRRAWKRRLTKLLSGAALDGDARIANYFMWAREQSLISLYTRDFAEHLTDSFATAPLLEFLESLPGDVSPLERTLALEQRFFLSDHNLIYTDKMSMAAGVEVRVPFLDMDLVDFAARVPSVLKQRGRISKWILKKAMEPYLPRPVIYRAKSGFGAPIRRWMRFELRHLLGDLLSEASLRRRGLFDPWAVQQLIRANDSGQVDGSYTLLSLLCIEIWLRAFVDDFSTVKH</sequence>
<feature type="binding site" evidence="9">
    <location>
        <position position="288"/>
    </location>
    <ligand>
        <name>ATP</name>
        <dbReference type="ChEBI" id="CHEBI:30616"/>
    </ligand>
</feature>
<feature type="binding site" evidence="9">
    <location>
        <begin position="366"/>
        <end position="367"/>
    </location>
    <ligand>
        <name>ATP</name>
        <dbReference type="ChEBI" id="CHEBI:30616"/>
    </ligand>
</feature>
<protein>
    <recommendedName>
        <fullName evidence="3">asparagine synthase (glutamine-hydrolyzing)</fullName>
        <ecNumber evidence="3">6.3.5.4</ecNumber>
    </recommendedName>
</protein>
<comment type="similarity">
    <text evidence="2">Belongs to the asparagine synthetase family.</text>
</comment>
<evidence type="ECO:0000256" key="7">
    <source>
        <dbReference type="ARBA" id="ARBA00048741"/>
    </source>
</evidence>
<dbReference type="CDD" id="cd01991">
    <property type="entry name" value="Asn_synthase_B_C"/>
    <property type="match status" value="1"/>
</dbReference>
<dbReference type="RefSeq" id="WP_043758180.1">
    <property type="nucleotide sequence ID" value="NZ_AONC01000097.1"/>
</dbReference>
<evidence type="ECO:0000256" key="9">
    <source>
        <dbReference type="PIRSR" id="PIRSR001589-2"/>
    </source>
</evidence>
<dbReference type="NCBIfam" id="TIGR01536">
    <property type="entry name" value="asn_synth_AEB"/>
    <property type="match status" value="1"/>
</dbReference>
<comment type="pathway">
    <text evidence="1">Amino-acid biosynthesis; L-asparagine biosynthesis; L-asparagine from L-aspartate (L-Gln route): step 1/1.</text>
</comment>
<gene>
    <name evidence="11" type="ORF">D779_4240</name>
</gene>
<evidence type="ECO:0000256" key="4">
    <source>
        <dbReference type="ARBA" id="ARBA00022741"/>
    </source>
</evidence>
<feature type="active site" description="For GATase activity" evidence="8">
    <location>
        <position position="2"/>
    </location>
</feature>